<comment type="caution">
    <text evidence="12">The sequence shown here is derived from an EMBL/GenBank/DDBJ whole genome shotgun (WGS) entry which is preliminary data.</text>
</comment>
<keyword evidence="13" id="KW-1185">Reference proteome</keyword>
<dbReference type="Proteomes" id="UP000094580">
    <property type="component" value="Unassembled WGS sequence"/>
</dbReference>
<evidence type="ECO:0000256" key="7">
    <source>
        <dbReference type="ARBA" id="ARBA00023163"/>
    </source>
</evidence>
<dbReference type="PRINTS" id="PR00032">
    <property type="entry name" value="HTHARAC"/>
</dbReference>
<dbReference type="EMBL" id="MDKC01000003">
    <property type="protein sequence ID" value="ODG93153.1"/>
    <property type="molecule type" value="Genomic_DNA"/>
</dbReference>
<dbReference type="Pfam" id="PF00072">
    <property type="entry name" value="Response_reg"/>
    <property type="match status" value="1"/>
</dbReference>
<gene>
    <name evidence="12" type="ORF">BED47_16745</name>
</gene>
<keyword evidence="4" id="KW-0902">Two-component regulatory system</keyword>
<keyword evidence="3 8" id="KW-0597">Phosphoprotein</keyword>
<keyword evidence="7" id="KW-0804">Transcription</keyword>
<comment type="subcellular location">
    <subcellularLocation>
        <location evidence="1">Cytoplasm</location>
    </subcellularLocation>
</comment>
<dbReference type="SUPFAM" id="SSF46689">
    <property type="entry name" value="Homeodomain-like"/>
    <property type="match status" value="2"/>
</dbReference>
<keyword evidence="9" id="KW-0175">Coiled coil</keyword>
<evidence type="ECO:0000256" key="2">
    <source>
        <dbReference type="ARBA" id="ARBA00022490"/>
    </source>
</evidence>
<dbReference type="InterPro" id="IPR051552">
    <property type="entry name" value="HptR"/>
</dbReference>
<dbReference type="SMART" id="SM00448">
    <property type="entry name" value="REC"/>
    <property type="match status" value="1"/>
</dbReference>
<organism evidence="12 13">
    <name type="scientific">Gottfriedia luciferensis</name>
    <dbReference type="NCBI Taxonomy" id="178774"/>
    <lineage>
        <taxon>Bacteria</taxon>
        <taxon>Bacillati</taxon>
        <taxon>Bacillota</taxon>
        <taxon>Bacilli</taxon>
        <taxon>Bacillales</taxon>
        <taxon>Bacillaceae</taxon>
        <taxon>Gottfriedia</taxon>
    </lineage>
</organism>
<dbReference type="SUPFAM" id="SSF52172">
    <property type="entry name" value="CheY-like"/>
    <property type="match status" value="1"/>
</dbReference>
<dbReference type="PROSITE" id="PS50110">
    <property type="entry name" value="RESPONSE_REGULATORY"/>
    <property type="match status" value="1"/>
</dbReference>
<evidence type="ECO:0000256" key="3">
    <source>
        <dbReference type="ARBA" id="ARBA00022553"/>
    </source>
</evidence>
<feature type="domain" description="HTH araC/xylS-type" evidence="10">
    <location>
        <begin position="417"/>
        <end position="515"/>
    </location>
</feature>
<reference evidence="12 13" key="1">
    <citation type="submission" date="2016-07" db="EMBL/GenBank/DDBJ databases">
        <authorList>
            <person name="Townsley L."/>
            <person name="Shank E.A."/>
        </authorList>
    </citation>
    <scope>NUCLEOTIDE SEQUENCE [LARGE SCALE GENOMIC DNA]</scope>
    <source>
        <strain evidence="12 13">CH01</strain>
    </source>
</reference>
<feature type="coiled-coil region" evidence="9">
    <location>
        <begin position="392"/>
        <end position="419"/>
    </location>
</feature>
<evidence type="ECO:0000256" key="1">
    <source>
        <dbReference type="ARBA" id="ARBA00004496"/>
    </source>
</evidence>
<evidence type="ECO:0000313" key="13">
    <source>
        <dbReference type="Proteomes" id="UP000094580"/>
    </source>
</evidence>
<dbReference type="PANTHER" id="PTHR42713:SF3">
    <property type="entry name" value="TRANSCRIPTIONAL REGULATORY PROTEIN HPTR"/>
    <property type="match status" value="1"/>
</dbReference>
<dbReference type="InterPro" id="IPR001789">
    <property type="entry name" value="Sig_transdc_resp-reg_receiver"/>
</dbReference>
<keyword evidence="5" id="KW-0805">Transcription regulation</keyword>
<dbReference type="InterPro" id="IPR011006">
    <property type="entry name" value="CheY-like_superfamily"/>
</dbReference>
<dbReference type="PANTHER" id="PTHR42713">
    <property type="entry name" value="HISTIDINE KINASE-RELATED"/>
    <property type="match status" value="1"/>
</dbReference>
<evidence type="ECO:0000259" key="10">
    <source>
        <dbReference type="PROSITE" id="PS01124"/>
    </source>
</evidence>
<evidence type="ECO:0000313" key="12">
    <source>
        <dbReference type="EMBL" id="ODG93153.1"/>
    </source>
</evidence>
<dbReference type="InterPro" id="IPR020449">
    <property type="entry name" value="Tscrpt_reg_AraC-type_HTH"/>
</dbReference>
<dbReference type="InterPro" id="IPR018060">
    <property type="entry name" value="HTH_AraC"/>
</dbReference>
<dbReference type="RefSeq" id="WP_069032768.1">
    <property type="nucleotide sequence ID" value="NZ_MDKC01000003.1"/>
</dbReference>
<accession>A0ABX3A1F8</accession>
<dbReference type="Gene3D" id="3.40.50.2300">
    <property type="match status" value="1"/>
</dbReference>
<evidence type="ECO:0000256" key="8">
    <source>
        <dbReference type="PROSITE-ProRule" id="PRU00169"/>
    </source>
</evidence>
<feature type="modified residue" description="4-aspartylphosphate" evidence="8">
    <location>
        <position position="54"/>
    </location>
</feature>
<evidence type="ECO:0000256" key="9">
    <source>
        <dbReference type="SAM" id="Coils"/>
    </source>
</evidence>
<dbReference type="Gene3D" id="1.10.10.60">
    <property type="entry name" value="Homeodomain-like"/>
    <property type="match status" value="2"/>
</dbReference>
<dbReference type="SMART" id="SM00342">
    <property type="entry name" value="HTH_ARAC"/>
    <property type="match status" value="1"/>
</dbReference>
<evidence type="ECO:0000259" key="11">
    <source>
        <dbReference type="PROSITE" id="PS50110"/>
    </source>
</evidence>
<sequence length="517" mass="60761">MKVLLIDDEKHVREGVKLLADWDAIGVTEILEAENGAIAQDIIRKERPTIIFTDLMMPELDGRGLLKWLHSENINCKVIVVTGYDDYHYMREAIQFGASDYLLKPIDPDILNETLVKVVSDWNEKEKERIDALNDFRLLQEVLPVYRDKQLTNAIYGKEFNQNMLNQLGYEEGQNLHVSLLKLRNLETFKDIWPEDLCFFALLNIVNEVLQSQNGGIAFRNLQGTKEICLIYWGEQVTDSIQHIAKILSTVVPFPFHFAISRKLTIESIQSGYEEVVNVLQHVNILEKRDVPVYSYEDIKEYHPINLVEIINLFEQMVEKQDIYIYDEVIQLFSKRIAQKNYLPFAQLLSLHQEFLIFLNHWINKLSLQTIQEVNLELFWNARGHFEIGDYVATQRERVQSIIQEKNQTNQELNSIEAIANYIQLNYAEEISLQEFSEKFYLSREYISRKFKQIYGVNISDYIVSIRIEKAKELLKFPNLKIYEIAGKIGYQDDKYFRKVFKKIVGMTPNEYRNMND</sequence>
<name>A0ABX3A1F8_9BACI</name>
<feature type="domain" description="Response regulatory" evidence="11">
    <location>
        <begin position="2"/>
        <end position="119"/>
    </location>
</feature>
<dbReference type="Pfam" id="PF12833">
    <property type="entry name" value="HTH_18"/>
    <property type="match status" value="1"/>
</dbReference>
<dbReference type="CDD" id="cd17536">
    <property type="entry name" value="REC_YesN-like"/>
    <property type="match status" value="1"/>
</dbReference>
<evidence type="ECO:0000256" key="6">
    <source>
        <dbReference type="ARBA" id="ARBA00023125"/>
    </source>
</evidence>
<dbReference type="PROSITE" id="PS01124">
    <property type="entry name" value="HTH_ARAC_FAMILY_2"/>
    <property type="match status" value="1"/>
</dbReference>
<proteinExistence type="predicted"/>
<dbReference type="InterPro" id="IPR009057">
    <property type="entry name" value="Homeodomain-like_sf"/>
</dbReference>
<keyword evidence="2" id="KW-0963">Cytoplasm</keyword>
<keyword evidence="6" id="KW-0238">DNA-binding</keyword>
<evidence type="ECO:0000256" key="4">
    <source>
        <dbReference type="ARBA" id="ARBA00023012"/>
    </source>
</evidence>
<evidence type="ECO:0000256" key="5">
    <source>
        <dbReference type="ARBA" id="ARBA00023015"/>
    </source>
</evidence>
<protein>
    <submittedName>
        <fullName evidence="12">Uncharacterized protein</fullName>
    </submittedName>
</protein>